<dbReference type="AlphaFoldDB" id="A0AAV2EMF4"/>
<evidence type="ECO:0000256" key="1">
    <source>
        <dbReference type="SAM" id="MobiDB-lite"/>
    </source>
</evidence>
<evidence type="ECO:0000313" key="3">
    <source>
        <dbReference type="Proteomes" id="UP001497516"/>
    </source>
</evidence>
<evidence type="ECO:0000313" key="2">
    <source>
        <dbReference type="EMBL" id="CAL1387094.1"/>
    </source>
</evidence>
<protein>
    <submittedName>
        <fullName evidence="2">Uncharacterized protein</fullName>
    </submittedName>
</protein>
<gene>
    <name evidence="2" type="ORF">LTRI10_LOCUS28099</name>
</gene>
<name>A0AAV2EMF4_9ROSI</name>
<accession>A0AAV2EMF4</accession>
<sequence length="68" mass="7811">MPEPRVELFPITGFHPHRRFSIDTKKPDLFRGDGGDVVPWQRPLRRGVSDAGHCSEEVQSQEGRRGRE</sequence>
<dbReference type="EMBL" id="OZ034818">
    <property type="protein sequence ID" value="CAL1387094.1"/>
    <property type="molecule type" value="Genomic_DNA"/>
</dbReference>
<dbReference type="Proteomes" id="UP001497516">
    <property type="component" value="Chromosome 5"/>
</dbReference>
<keyword evidence="3" id="KW-1185">Reference proteome</keyword>
<proteinExistence type="predicted"/>
<reference evidence="2 3" key="1">
    <citation type="submission" date="2024-04" db="EMBL/GenBank/DDBJ databases">
        <authorList>
            <person name="Fracassetti M."/>
        </authorList>
    </citation>
    <scope>NUCLEOTIDE SEQUENCE [LARGE SCALE GENOMIC DNA]</scope>
</reference>
<feature type="region of interest" description="Disordered" evidence="1">
    <location>
        <begin position="41"/>
        <end position="68"/>
    </location>
</feature>
<organism evidence="2 3">
    <name type="scientific">Linum trigynum</name>
    <dbReference type="NCBI Taxonomy" id="586398"/>
    <lineage>
        <taxon>Eukaryota</taxon>
        <taxon>Viridiplantae</taxon>
        <taxon>Streptophyta</taxon>
        <taxon>Embryophyta</taxon>
        <taxon>Tracheophyta</taxon>
        <taxon>Spermatophyta</taxon>
        <taxon>Magnoliopsida</taxon>
        <taxon>eudicotyledons</taxon>
        <taxon>Gunneridae</taxon>
        <taxon>Pentapetalae</taxon>
        <taxon>rosids</taxon>
        <taxon>fabids</taxon>
        <taxon>Malpighiales</taxon>
        <taxon>Linaceae</taxon>
        <taxon>Linum</taxon>
    </lineage>
</organism>